<reference evidence="2" key="1">
    <citation type="submission" date="2025-08" db="UniProtKB">
        <authorList>
            <consortium name="Ensembl"/>
        </authorList>
    </citation>
    <scope>IDENTIFICATION</scope>
</reference>
<name>A0A8B9BUT0_9AVES</name>
<accession>A0A8B9BUT0</accession>
<feature type="region of interest" description="Disordered" evidence="1">
    <location>
        <begin position="187"/>
        <end position="207"/>
    </location>
</feature>
<keyword evidence="3" id="KW-1185">Reference proteome</keyword>
<dbReference type="GO" id="GO:0001664">
    <property type="term" value="F:G protein-coupled receptor binding"/>
    <property type="evidence" value="ECO:0007669"/>
    <property type="project" value="TreeGrafter"/>
</dbReference>
<reference evidence="2" key="2">
    <citation type="submission" date="2025-09" db="UniProtKB">
        <authorList>
            <consortium name="Ensembl"/>
        </authorList>
    </citation>
    <scope>IDENTIFICATION</scope>
</reference>
<organism evidence="2 3">
    <name type="scientific">Anser brachyrhynchus</name>
    <name type="common">Pink-footed goose</name>
    <dbReference type="NCBI Taxonomy" id="132585"/>
    <lineage>
        <taxon>Eukaryota</taxon>
        <taxon>Metazoa</taxon>
        <taxon>Chordata</taxon>
        <taxon>Craniata</taxon>
        <taxon>Vertebrata</taxon>
        <taxon>Euteleostomi</taxon>
        <taxon>Archelosauria</taxon>
        <taxon>Archosauria</taxon>
        <taxon>Dinosauria</taxon>
        <taxon>Saurischia</taxon>
        <taxon>Theropoda</taxon>
        <taxon>Coelurosauria</taxon>
        <taxon>Aves</taxon>
        <taxon>Neognathae</taxon>
        <taxon>Galloanserae</taxon>
        <taxon>Anseriformes</taxon>
        <taxon>Anatidae</taxon>
        <taxon>Anserinae</taxon>
        <taxon>Anser</taxon>
    </lineage>
</organism>
<dbReference type="Proteomes" id="UP000694426">
    <property type="component" value="Unplaced"/>
</dbReference>
<evidence type="ECO:0000313" key="3">
    <source>
        <dbReference type="Proteomes" id="UP000694426"/>
    </source>
</evidence>
<feature type="compositionally biased region" description="Low complexity" evidence="1">
    <location>
        <begin position="190"/>
        <end position="202"/>
    </location>
</feature>
<dbReference type="PANTHER" id="PTHR36876">
    <property type="entry name" value="UROTENSIN-2B"/>
    <property type="match status" value="1"/>
</dbReference>
<dbReference type="InterPro" id="IPR043255">
    <property type="entry name" value="U-IIB"/>
</dbReference>
<protein>
    <recommendedName>
        <fullName evidence="4">Urotensin 2B</fullName>
    </recommendedName>
</protein>
<dbReference type="Ensembl" id="ENSABRT00000013732.1">
    <property type="protein sequence ID" value="ENSABRP00000009600.1"/>
    <property type="gene ID" value="ENSABRG00000008611.1"/>
</dbReference>
<dbReference type="GO" id="GO:0008217">
    <property type="term" value="P:regulation of blood pressure"/>
    <property type="evidence" value="ECO:0007669"/>
    <property type="project" value="TreeGrafter"/>
</dbReference>
<dbReference type="GeneTree" id="ENSGT00390000003511"/>
<sequence length="240" mass="26759">MLLGGGNMEKMWSVQLSLGVLTILTMTVYIPSTHGEPFLLQENRVLPEREDTNHEDTLLTLLLNKKLAWRRPENIDWELAKKFEELEQLEKLKDQLSAEEGSEVAYALESLSASQPKKRGKFWVRAPSVGLARLQPSHSALISRASFLPQDGDSKHAPDRLRTAFPSMPAFSRCWLADLAAGEQGRVPRRPAVGAGPGPAAGTQGRSPLFMDDHGVIRRCLWSPQRTPRSQLDAKLMLTK</sequence>
<proteinExistence type="predicted"/>
<dbReference type="AlphaFoldDB" id="A0A8B9BUT0"/>
<evidence type="ECO:0008006" key="4">
    <source>
        <dbReference type="Google" id="ProtNLM"/>
    </source>
</evidence>
<evidence type="ECO:0000313" key="2">
    <source>
        <dbReference type="Ensembl" id="ENSABRP00000009600.1"/>
    </source>
</evidence>
<evidence type="ECO:0000256" key="1">
    <source>
        <dbReference type="SAM" id="MobiDB-lite"/>
    </source>
</evidence>
<dbReference type="PANTHER" id="PTHR36876:SF1">
    <property type="entry name" value="UROTENSIN-2B"/>
    <property type="match status" value="1"/>
</dbReference>